<protein>
    <submittedName>
        <fullName evidence="1">Uncharacterized protein</fullName>
    </submittedName>
</protein>
<sequence length="70" mass="7647">MTGLFLSTNLTTNGVRCFELRLFSPYSDLTLAATIDGIAYSVMIKEVANMIGSVPLVGHRPREHVPTILP</sequence>
<proteinExistence type="predicted"/>
<organism evidence="1">
    <name type="scientific">Pararge aegeria</name>
    <name type="common">speckled wood butterfly</name>
    <dbReference type="NCBI Taxonomy" id="116150"/>
    <lineage>
        <taxon>Eukaryota</taxon>
        <taxon>Metazoa</taxon>
        <taxon>Ecdysozoa</taxon>
        <taxon>Arthropoda</taxon>
        <taxon>Hexapoda</taxon>
        <taxon>Insecta</taxon>
        <taxon>Pterygota</taxon>
        <taxon>Neoptera</taxon>
        <taxon>Endopterygota</taxon>
        <taxon>Lepidoptera</taxon>
        <taxon>Glossata</taxon>
        <taxon>Ditrysia</taxon>
        <taxon>Papilionoidea</taxon>
        <taxon>Nymphalidae</taxon>
        <taxon>Satyrinae</taxon>
        <taxon>Satyrini</taxon>
        <taxon>Parargina</taxon>
        <taxon>Pararge</taxon>
    </lineage>
</organism>
<accession>S4P8X4</accession>
<dbReference type="EMBL" id="GAIX01005756">
    <property type="protein sequence ID" value="JAA86804.1"/>
    <property type="molecule type" value="Transcribed_RNA"/>
</dbReference>
<evidence type="ECO:0000313" key="1">
    <source>
        <dbReference type="EMBL" id="JAA86804.1"/>
    </source>
</evidence>
<name>S4P8X4_9NEOP</name>
<reference evidence="1" key="2">
    <citation type="submission" date="2013-05" db="EMBL/GenBank/DDBJ databases">
        <authorList>
            <person name="Carter J.-M."/>
            <person name="Baker S.C."/>
            <person name="Pink R."/>
            <person name="Carter D.R.F."/>
            <person name="Collins A."/>
            <person name="Tomlin J."/>
            <person name="Gibbs M."/>
            <person name="Breuker C.J."/>
        </authorList>
    </citation>
    <scope>NUCLEOTIDE SEQUENCE</scope>
    <source>
        <tissue evidence="1">Ovary</tissue>
    </source>
</reference>
<dbReference type="AlphaFoldDB" id="S4P8X4"/>
<reference evidence="1" key="1">
    <citation type="journal article" date="2013" name="BMC Genomics">
        <title>Unscrambling butterfly oogenesis.</title>
        <authorList>
            <person name="Carter J.M."/>
            <person name="Baker S.C."/>
            <person name="Pink R."/>
            <person name="Carter D.R."/>
            <person name="Collins A."/>
            <person name="Tomlin J."/>
            <person name="Gibbs M."/>
            <person name="Breuker C.J."/>
        </authorList>
    </citation>
    <scope>NUCLEOTIDE SEQUENCE</scope>
    <source>
        <tissue evidence="1">Ovary</tissue>
    </source>
</reference>